<keyword evidence="2" id="KW-0808">Transferase</keyword>
<dbReference type="GeneID" id="96290262"/>
<protein>
    <submittedName>
        <fullName evidence="2">Glycosyl transferase family 1</fullName>
    </submittedName>
</protein>
<sequence>MSGLRVELCTDDLRFADLAANWLQLHRSCSAATPFQSHAWLHSWWLSYGVRGRLRVHLAYQEGRLVGAAPLMRVLRPLPALVPLGGPISDFTDVLLADDCAEEAAAALTGALMRSARGALIDLGEVRQGAGAERLHANWTAPKHQLTDSHCLELPVAGMDALLSRLPNNRAQRARAKLRKIDALGIEQRDVPPDEVPGALHTLLELHGLQWQGRGVTREHLRPRFEEHLARAVGEMTRQGDAVVTEFRLDGEVVAADLTLLSPALAGGYLYGAHPGLRGRKVDVATMLLRACAQRIEGSDRGALSMLRGNEPYKQHWRPEVRVNQRFLLARRRTLPLLWAGVLHARLRRRAGAALRALRQWRDDRSRPATEASGPSVPA</sequence>
<keyword evidence="3" id="KW-1185">Reference proteome</keyword>
<name>A0ABQ2ZXE3_9ACTN</name>
<dbReference type="EMBL" id="BMUU01000003">
    <property type="protein sequence ID" value="GGY28614.1"/>
    <property type="molecule type" value="Genomic_DNA"/>
</dbReference>
<dbReference type="InterPro" id="IPR016181">
    <property type="entry name" value="Acyl_CoA_acyltransferase"/>
</dbReference>
<dbReference type="Pfam" id="PF13480">
    <property type="entry name" value="Acetyltransf_6"/>
    <property type="match status" value="1"/>
</dbReference>
<feature type="domain" description="BioF2-like acetyltransferase" evidence="1">
    <location>
        <begin position="169"/>
        <end position="315"/>
    </location>
</feature>
<evidence type="ECO:0000259" key="1">
    <source>
        <dbReference type="Pfam" id="PF13480"/>
    </source>
</evidence>
<evidence type="ECO:0000313" key="2">
    <source>
        <dbReference type="EMBL" id="GGY28614.1"/>
    </source>
</evidence>
<dbReference type="SUPFAM" id="SSF55729">
    <property type="entry name" value="Acyl-CoA N-acyltransferases (Nat)"/>
    <property type="match status" value="1"/>
</dbReference>
<dbReference type="Proteomes" id="UP000600946">
    <property type="component" value="Unassembled WGS sequence"/>
</dbReference>
<reference evidence="3" key="1">
    <citation type="journal article" date="2019" name="Int. J. Syst. Evol. Microbiol.">
        <title>The Global Catalogue of Microorganisms (GCM) 10K type strain sequencing project: providing services to taxonomists for standard genome sequencing and annotation.</title>
        <authorList>
            <consortium name="The Broad Institute Genomics Platform"/>
            <consortium name="The Broad Institute Genome Sequencing Center for Infectious Disease"/>
            <person name="Wu L."/>
            <person name="Ma J."/>
        </authorList>
    </citation>
    <scope>NUCLEOTIDE SEQUENCE [LARGE SCALE GENOMIC DNA]</scope>
    <source>
        <strain evidence="3">JCM 4594</strain>
    </source>
</reference>
<proteinExistence type="predicted"/>
<dbReference type="InterPro" id="IPR038740">
    <property type="entry name" value="BioF2-like_GNAT_dom"/>
</dbReference>
<dbReference type="GO" id="GO:0016740">
    <property type="term" value="F:transferase activity"/>
    <property type="evidence" value="ECO:0007669"/>
    <property type="project" value="UniProtKB-KW"/>
</dbReference>
<organism evidence="2 3">
    <name type="scientific">Streptomyces xanthochromogenes</name>
    <dbReference type="NCBI Taxonomy" id="67384"/>
    <lineage>
        <taxon>Bacteria</taxon>
        <taxon>Bacillati</taxon>
        <taxon>Actinomycetota</taxon>
        <taxon>Actinomycetes</taxon>
        <taxon>Kitasatosporales</taxon>
        <taxon>Streptomycetaceae</taxon>
        <taxon>Streptomyces</taxon>
    </lineage>
</organism>
<gene>
    <name evidence="2" type="ORF">GCM10010326_22860</name>
</gene>
<dbReference type="RefSeq" id="WP_190026967.1">
    <property type="nucleotide sequence ID" value="NZ_BMUU01000003.1"/>
</dbReference>
<evidence type="ECO:0000313" key="3">
    <source>
        <dbReference type="Proteomes" id="UP000600946"/>
    </source>
</evidence>
<comment type="caution">
    <text evidence="2">The sequence shown here is derived from an EMBL/GenBank/DDBJ whole genome shotgun (WGS) entry which is preliminary data.</text>
</comment>
<accession>A0ABQ2ZXE3</accession>